<dbReference type="GO" id="GO:0016020">
    <property type="term" value="C:membrane"/>
    <property type="evidence" value="ECO:0007669"/>
    <property type="project" value="InterPro"/>
</dbReference>
<gene>
    <name evidence="1" type="ORF">FGO68_gene11872</name>
</gene>
<dbReference type="SUPFAM" id="SSF49313">
    <property type="entry name" value="Cadherin-like"/>
    <property type="match status" value="1"/>
</dbReference>
<evidence type="ECO:0000313" key="1">
    <source>
        <dbReference type="EMBL" id="TNV87653.1"/>
    </source>
</evidence>
<evidence type="ECO:0000313" key="2">
    <source>
        <dbReference type="Proteomes" id="UP000785679"/>
    </source>
</evidence>
<reference evidence="1" key="1">
    <citation type="submission" date="2019-06" db="EMBL/GenBank/DDBJ databases">
        <authorList>
            <person name="Zheng W."/>
        </authorList>
    </citation>
    <scope>NUCLEOTIDE SEQUENCE</scope>
    <source>
        <strain evidence="1">QDHG01</strain>
    </source>
</reference>
<sequence>MQYNEKYLQADKPNYERRLDISCTQAGAGVSSSTNTPKEYDFPLGHYNDVFGNFHSVNFIGGAGNQCFAESTISYRMFKNGVEVVPLLTSIFRKETDYPINFHYCTSGCVASAVGLYRIRQKVILSGTFAYTEAYILVREPGDSTTVATHPNYGQPTITNTAPSFSGTFQTTFTIHNVGGSQVTYQMPPVTDVDGDTVSIYGHTSNPSFVSVATCGANKCLQIGPTSAAAGAYSAMIKVNDLSGSEITQSVLIAVIDGNAVPFFTTAGSGTMTITLPYVPPQPSMFFNALDSDSIDVVSYVCYRDVSGVDVPLPAFLEFNQVTGELKVSSTTLPSPAYLGQYDLHVYATDGIGFSSFLPFYVKVIAEPCTLAVIGGQNFNYDAINYIQLTATGVAPLTYSVTLLSDHTTPSFITIDQANAKIIVSGALSGQRGVYGLEAKVTDSYSQTATRQFQIIFGNNYPPSLASAVPDETINQGEAKTLTMPACVDSDTSDLTVMQVDLIDVSTNQIPPFMSLIGTCMTSIQIVVNADTTGLFSVYTLKIKLTDSFLVEYSDYFNLNVNLAPFFATSFTTTATCIIGSPLTLSFPAISDPENNPIDVPLLTKSDLTAVPAFMSVTLTEVVCNTANSFDIQVLQMFLTIRDTLGAKRKQMLTISVEANTPPSFTSSFPPTINVCSSSSTTVNIPFTFTDPNMGQLIEYKNLQMVTDGSSIPGMSLSGSQVIITPISLLMAANNYQIQAKFLLTDQVADVWQSFTVQGNRPPKLVSGGIPAKQATAQFLTTYDISSYVTDLDGDAFTITSILDPSSNDLSYFITGTGLVLTIFPSSAQAGTTVTVNLSFQDSPCSNTFTTSFTLNIIANTAPTSTSTQSNIVLILGSASITTNLLSFTDLEQTSLNIVVIYQDFNNNPITPQASFLVKTVVGNTVQFTLNPNQLLGYTFYRVKVTADDTVLTSIPITFTISVTNTAPHFVQSPFPIVQVYQGQTKSFQILITDAESAVQTISVSSVTYCSIPSPSAPDIVYDNVDTLNMAPTIASSTGSYCISIQISDGFAQMTQSLTVIIVQNHPPYFIGTFESSYQIYYGQTLPFLFPAYTDDEGETVTISVQGTQPSYLTITPTDFTLNPLSDADLGDHTLTFILTDSAGLTSVGVDVQVSVLVKPSKSYMINKGAPYFKDLYAFPDIKSYIGEQVAITLPTILDEDGDLYKMTIDNFTKSGLYKFTEHSEKQLVFKPLTDDVIGDYTVKIFLKDNNIRPLSTKYQFKLTVLQNPKQLQNATDDSVMNETDIFNPNANMTSFLKLPNLTVKDKNKMSKSLKAEITKLTNQGQMELTFNADVMIPKFYDSFNQDIMEITILTGYTGAIGGSTSSYRKNLRQLNVAGYYTRGSVVDFNWTIESYGARKVRLALDFDKPLDISRESTHTIEVKFVQNGYFVEKETMKPIELNYTVRARLPRQMFSDSKNIQ</sequence>
<dbReference type="InterPro" id="IPR015919">
    <property type="entry name" value="Cadherin-like_sf"/>
</dbReference>
<evidence type="ECO:0008006" key="3">
    <source>
        <dbReference type="Google" id="ProtNLM"/>
    </source>
</evidence>
<dbReference type="EMBL" id="RRYP01000295">
    <property type="protein sequence ID" value="TNV87653.1"/>
    <property type="molecule type" value="Genomic_DNA"/>
</dbReference>
<accession>A0A8J8P5K7</accession>
<name>A0A8J8P5K7_HALGN</name>
<proteinExistence type="predicted"/>
<organism evidence="1 2">
    <name type="scientific">Halteria grandinella</name>
    <dbReference type="NCBI Taxonomy" id="5974"/>
    <lineage>
        <taxon>Eukaryota</taxon>
        <taxon>Sar</taxon>
        <taxon>Alveolata</taxon>
        <taxon>Ciliophora</taxon>
        <taxon>Intramacronucleata</taxon>
        <taxon>Spirotrichea</taxon>
        <taxon>Stichotrichia</taxon>
        <taxon>Sporadotrichida</taxon>
        <taxon>Halteriidae</taxon>
        <taxon>Halteria</taxon>
    </lineage>
</organism>
<protein>
    <recommendedName>
        <fullName evidence="3">Cadherin domain-containing protein</fullName>
    </recommendedName>
</protein>
<keyword evidence="2" id="KW-1185">Reference proteome</keyword>
<dbReference type="Proteomes" id="UP000785679">
    <property type="component" value="Unassembled WGS sequence"/>
</dbReference>
<comment type="caution">
    <text evidence="1">The sequence shown here is derived from an EMBL/GenBank/DDBJ whole genome shotgun (WGS) entry which is preliminary data.</text>
</comment>
<dbReference type="GO" id="GO:0005509">
    <property type="term" value="F:calcium ion binding"/>
    <property type="evidence" value="ECO:0007669"/>
    <property type="project" value="InterPro"/>
</dbReference>